<keyword evidence="1" id="KW-1133">Transmembrane helix</keyword>
<proteinExistence type="predicted"/>
<keyword evidence="1" id="KW-0472">Membrane</keyword>
<dbReference type="Proteomes" id="UP000184063">
    <property type="component" value="Unassembled WGS sequence"/>
</dbReference>
<protein>
    <submittedName>
        <fullName evidence="2">Uncharacterized protein</fullName>
    </submittedName>
</protein>
<feature type="transmembrane region" description="Helical" evidence="1">
    <location>
        <begin position="90"/>
        <end position="112"/>
    </location>
</feature>
<feature type="transmembrane region" description="Helical" evidence="1">
    <location>
        <begin position="60"/>
        <end position="78"/>
    </location>
</feature>
<sequence length="124" mass="14111">MSLYGCESFALWLSNSRHVSSIVGHMWRTIDWCYILYGLSIQFVAILLATRASWYLAQSLISNIIYVLPWAIVCQVVDLNSDNAWTYHSLVFGGSLVFSFVEILVVISFWAWGLLEGKLRLDAV</sequence>
<dbReference type="VEuPathDB" id="FungiDB:ASPFODRAFT_53306"/>
<feature type="transmembrane region" description="Helical" evidence="1">
    <location>
        <begin position="34"/>
        <end position="54"/>
    </location>
</feature>
<evidence type="ECO:0000256" key="1">
    <source>
        <dbReference type="SAM" id="Phobius"/>
    </source>
</evidence>
<name>A0A1M3T142_ASPLC</name>
<gene>
    <name evidence="2" type="ORF">ASPFODRAFT_53306</name>
</gene>
<dbReference type="AlphaFoldDB" id="A0A1M3T142"/>
<accession>A0A1M3T142</accession>
<evidence type="ECO:0000313" key="2">
    <source>
        <dbReference type="EMBL" id="OJZ80479.1"/>
    </source>
</evidence>
<organism evidence="2 3">
    <name type="scientific">Aspergillus luchuensis (strain CBS 106.47)</name>
    <dbReference type="NCBI Taxonomy" id="1137211"/>
    <lineage>
        <taxon>Eukaryota</taxon>
        <taxon>Fungi</taxon>
        <taxon>Dikarya</taxon>
        <taxon>Ascomycota</taxon>
        <taxon>Pezizomycotina</taxon>
        <taxon>Eurotiomycetes</taxon>
        <taxon>Eurotiomycetidae</taxon>
        <taxon>Eurotiales</taxon>
        <taxon>Aspergillaceae</taxon>
        <taxon>Aspergillus</taxon>
        <taxon>Aspergillus subgen. Circumdati</taxon>
    </lineage>
</organism>
<keyword evidence="1" id="KW-0812">Transmembrane</keyword>
<evidence type="ECO:0000313" key="3">
    <source>
        <dbReference type="Proteomes" id="UP000184063"/>
    </source>
</evidence>
<dbReference type="EMBL" id="KV878255">
    <property type="protein sequence ID" value="OJZ80479.1"/>
    <property type="molecule type" value="Genomic_DNA"/>
</dbReference>
<reference evidence="3" key="1">
    <citation type="journal article" date="2017" name="Genome Biol.">
        <title>Comparative genomics reveals high biological diversity and specific adaptations in the industrially and medically important fungal genus Aspergillus.</title>
        <authorList>
            <person name="de Vries R.P."/>
            <person name="Riley R."/>
            <person name="Wiebenga A."/>
            <person name="Aguilar-Osorio G."/>
            <person name="Amillis S."/>
            <person name="Uchima C.A."/>
            <person name="Anderluh G."/>
            <person name="Asadollahi M."/>
            <person name="Askin M."/>
            <person name="Barry K."/>
            <person name="Battaglia E."/>
            <person name="Bayram O."/>
            <person name="Benocci T."/>
            <person name="Braus-Stromeyer S.A."/>
            <person name="Caldana C."/>
            <person name="Canovas D."/>
            <person name="Cerqueira G.C."/>
            <person name="Chen F."/>
            <person name="Chen W."/>
            <person name="Choi C."/>
            <person name="Clum A."/>
            <person name="Dos Santos R.A."/>
            <person name="Damasio A.R."/>
            <person name="Diallinas G."/>
            <person name="Emri T."/>
            <person name="Fekete E."/>
            <person name="Flipphi M."/>
            <person name="Freyberg S."/>
            <person name="Gallo A."/>
            <person name="Gournas C."/>
            <person name="Habgood R."/>
            <person name="Hainaut M."/>
            <person name="Harispe M.L."/>
            <person name="Henrissat B."/>
            <person name="Hilden K.S."/>
            <person name="Hope R."/>
            <person name="Hossain A."/>
            <person name="Karabika E."/>
            <person name="Karaffa L."/>
            <person name="Karanyi Z."/>
            <person name="Krasevec N."/>
            <person name="Kuo A."/>
            <person name="Kusch H."/>
            <person name="LaButti K."/>
            <person name="Lagendijk E.L."/>
            <person name="Lapidus A."/>
            <person name="Levasseur A."/>
            <person name="Lindquist E."/>
            <person name="Lipzen A."/>
            <person name="Logrieco A.F."/>
            <person name="MacCabe A."/>
            <person name="Maekelae M.R."/>
            <person name="Malavazi I."/>
            <person name="Melin P."/>
            <person name="Meyer V."/>
            <person name="Mielnichuk N."/>
            <person name="Miskei M."/>
            <person name="Molnar A.P."/>
            <person name="Mule G."/>
            <person name="Ngan C.Y."/>
            <person name="Orejas M."/>
            <person name="Orosz E."/>
            <person name="Ouedraogo J.P."/>
            <person name="Overkamp K.M."/>
            <person name="Park H.-S."/>
            <person name="Perrone G."/>
            <person name="Piumi F."/>
            <person name="Punt P.J."/>
            <person name="Ram A.F."/>
            <person name="Ramon A."/>
            <person name="Rauscher S."/>
            <person name="Record E."/>
            <person name="Riano-Pachon D.M."/>
            <person name="Robert V."/>
            <person name="Roehrig J."/>
            <person name="Ruller R."/>
            <person name="Salamov A."/>
            <person name="Salih N.S."/>
            <person name="Samson R.A."/>
            <person name="Sandor E."/>
            <person name="Sanguinetti M."/>
            <person name="Schuetze T."/>
            <person name="Sepcic K."/>
            <person name="Shelest E."/>
            <person name="Sherlock G."/>
            <person name="Sophianopoulou V."/>
            <person name="Squina F.M."/>
            <person name="Sun H."/>
            <person name="Susca A."/>
            <person name="Todd R.B."/>
            <person name="Tsang A."/>
            <person name="Unkles S.E."/>
            <person name="van de Wiele N."/>
            <person name="van Rossen-Uffink D."/>
            <person name="Oliveira J.V."/>
            <person name="Vesth T.C."/>
            <person name="Visser J."/>
            <person name="Yu J.-H."/>
            <person name="Zhou M."/>
            <person name="Andersen M.R."/>
            <person name="Archer D.B."/>
            <person name="Baker S.E."/>
            <person name="Benoit I."/>
            <person name="Brakhage A.A."/>
            <person name="Braus G.H."/>
            <person name="Fischer R."/>
            <person name="Frisvad J.C."/>
            <person name="Goldman G.H."/>
            <person name="Houbraken J."/>
            <person name="Oakley B."/>
            <person name="Pocsi I."/>
            <person name="Scazzocchio C."/>
            <person name="Seiboth B."/>
            <person name="vanKuyk P.A."/>
            <person name="Wortman J."/>
            <person name="Dyer P.S."/>
            <person name="Grigoriev I.V."/>
        </authorList>
    </citation>
    <scope>NUCLEOTIDE SEQUENCE [LARGE SCALE GENOMIC DNA]</scope>
    <source>
        <strain evidence="3">CBS 106.47</strain>
    </source>
</reference>